<feature type="binding site" evidence="9">
    <location>
        <begin position="143"/>
        <end position="145"/>
    </location>
    <ligand>
        <name>ATP</name>
        <dbReference type="ChEBI" id="CHEBI:30616"/>
        <note>ligand shared between dimeric partners</note>
    </ligand>
</feature>
<gene>
    <name evidence="9" type="primary">selD</name>
    <name evidence="12" type="ORF">ATC1_13466</name>
</gene>
<evidence type="ECO:0000256" key="8">
    <source>
        <dbReference type="ARBA" id="ARBA00023266"/>
    </source>
</evidence>
<dbReference type="Gene3D" id="3.90.650.10">
    <property type="entry name" value="PurM-like C-terminal domain"/>
    <property type="match status" value="1"/>
</dbReference>
<dbReference type="InterPro" id="IPR010918">
    <property type="entry name" value="PurM-like_C_dom"/>
</dbReference>
<organism evidence="12">
    <name type="scientific">Flexilinea flocculi</name>
    <dbReference type="NCBI Taxonomy" id="1678840"/>
    <lineage>
        <taxon>Bacteria</taxon>
        <taxon>Bacillati</taxon>
        <taxon>Chloroflexota</taxon>
        <taxon>Anaerolineae</taxon>
        <taxon>Anaerolineales</taxon>
        <taxon>Anaerolineaceae</taxon>
        <taxon>Flexilinea</taxon>
    </lineage>
</organism>
<accession>A0A0S7BJN2</accession>
<evidence type="ECO:0000256" key="2">
    <source>
        <dbReference type="ARBA" id="ARBA00022679"/>
    </source>
</evidence>
<feature type="binding site" evidence="9">
    <location>
        <position position="56"/>
    </location>
    <ligand>
        <name>Mg(2+)</name>
        <dbReference type="ChEBI" id="CHEBI:18420"/>
    </ligand>
</feature>
<dbReference type="PIRSF" id="PIRSF036407">
    <property type="entry name" value="Selenphspht_syn"/>
    <property type="match status" value="1"/>
</dbReference>
<dbReference type="Pfam" id="PF02769">
    <property type="entry name" value="AIRS_C"/>
    <property type="match status" value="1"/>
</dbReference>
<dbReference type="InterPro" id="IPR036676">
    <property type="entry name" value="PurM-like_C_sf"/>
</dbReference>
<feature type="binding site" description="in other chain" evidence="9">
    <location>
        <position position="96"/>
    </location>
    <ligand>
        <name>ATP</name>
        <dbReference type="ChEBI" id="CHEBI:30616"/>
        <note>ligand shared between dimeric partners</note>
    </ligand>
</feature>
<dbReference type="GO" id="GO:0005524">
    <property type="term" value="F:ATP binding"/>
    <property type="evidence" value="ECO:0007669"/>
    <property type="project" value="UniProtKB-UniRule"/>
</dbReference>
<dbReference type="EC" id="2.7.9.3" evidence="9"/>
<sequence length="350" mass="38425">MNADFKHPKLTELAFCAGCAAKLRAEVLVDIINPFGKLFTQENYPNLLIGLEESDDAAIMKLNDQQALVFTTDFFPPLVDDPYDFGAIAATNSISDVYAMGGKPLMALNITAMPTDLPPETISEIFRGGAEKAKEADCPIVGGHTIRDKEPKYGLAVIGMVHPDKILYKGKLDPGDKIVLTKPLGFGLVTTSNKSGKADPEDFSKVVAWMKTLNKKASELAQEFGLKSGTDITGFSLIGHSCEMIRKGNIGLRYEWDRIPFVDHYEKYMNMGLFPGGAVENLKFYEKNVHFSSRINELEQMMLFDPQTSGGLLLGVKPELLPAFLRRAESIGQKVWVIGEAIEGSGIEVL</sequence>
<evidence type="ECO:0000256" key="4">
    <source>
        <dbReference type="ARBA" id="ARBA00022741"/>
    </source>
</evidence>
<evidence type="ECO:0000259" key="11">
    <source>
        <dbReference type="Pfam" id="PF02769"/>
    </source>
</evidence>
<evidence type="ECO:0000256" key="1">
    <source>
        <dbReference type="ARBA" id="ARBA00008026"/>
    </source>
</evidence>
<dbReference type="InterPro" id="IPR004536">
    <property type="entry name" value="SPS/SelD"/>
</dbReference>
<keyword evidence="8 9" id="KW-0711">Selenium</keyword>
<evidence type="ECO:0000256" key="5">
    <source>
        <dbReference type="ARBA" id="ARBA00022777"/>
    </source>
</evidence>
<dbReference type="SUPFAM" id="SSF56042">
    <property type="entry name" value="PurM C-terminal domain-like"/>
    <property type="match status" value="1"/>
</dbReference>
<keyword evidence="3 9" id="KW-0479">Metal-binding</keyword>
<dbReference type="FunFam" id="3.30.1330.10:FF:000003">
    <property type="entry name" value="Selenide, water dikinase"/>
    <property type="match status" value="1"/>
</dbReference>
<dbReference type="Gene3D" id="3.30.1330.10">
    <property type="entry name" value="PurM-like, N-terminal domain"/>
    <property type="match status" value="1"/>
</dbReference>
<keyword evidence="4 9" id="KW-0547">Nucleotide-binding</keyword>
<feature type="domain" description="PurM-like N-terminal" evidence="10">
    <location>
        <begin position="55"/>
        <end position="161"/>
    </location>
</feature>
<proteinExistence type="inferred from homology"/>
<evidence type="ECO:0000313" key="13">
    <source>
        <dbReference type="Proteomes" id="UP000053370"/>
    </source>
</evidence>
<evidence type="ECO:0000256" key="7">
    <source>
        <dbReference type="ARBA" id="ARBA00022842"/>
    </source>
</evidence>
<keyword evidence="5 9" id="KW-0418">Kinase</keyword>
<evidence type="ECO:0000259" key="10">
    <source>
        <dbReference type="Pfam" id="PF00586"/>
    </source>
</evidence>
<dbReference type="GO" id="GO:0004756">
    <property type="term" value="F:selenide, water dikinase activity"/>
    <property type="evidence" value="ECO:0007669"/>
    <property type="project" value="UniProtKB-UniRule"/>
</dbReference>
<comment type="cofactor">
    <cofactor evidence="9">
        <name>Mg(2+)</name>
        <dbReference type="ChEBI" id="CHEBI:18420"/>
    </cofactor>
    <text evidence="9">Binds 1 Mg(2+) ion per monomer.</text>
</comment>
<dbReference type="STRING" id="1678840.ATC1_13466"/>
<dbReference type="PANTHER" id="PTHR10256">
    <property type="entry name" value="SELENIDE, WATER DIKINASE"/>
    <property type="match status" value="1"/>
</dbReference>
<dbReference type="HAMAP" id="MF_00625">
    <property type="entry name" value="SelD"/>
    <property type="match status" value="1"/>
</dbReference>
<comment type="subunit">
    <text evidence="9">Homodimer.</text>
</comment>
<evidence type="ECO:0000256" key="3">
    <source>
        <dbReference type="ARBA" id="ARBA00022723"/>
    </source>
</evidence>
<feature type="site" description="Important for catalytic activity" evidence="9">
    <location>
        <position position="22"/>
    </location>
</feature>
<feature type="binding site" evidence="9">
    <location>
        <position position="231"/>
    </location>
    <ligand>
        <name>Mg(2+)</name>
        <dbReference type="ChEBI" id="CHEBI:18420"/>
    </ligand>
</feature>
<keyword evidence="6 9" id="KW-0067">ATP-binding</keyword>
<dbReference type="NCBIfam" id="NF002098">
    <property type="entry name" value="PRK00943.1"/>
    <property type="match status" value="1"/>
</dbReference>
<keyword evidence="2 9" id="KW-0808">Transferase</keyword>
<dbReference type="InterPro" id="IPR016188">
    <property type="entry name" value="PurM-like_N"/>
</dbReference>
<dbReference type="RefSeq" id="WP_062279818.1">
    <property type="nucleotide sequence ID" value="NZ_DF968181.1"/>
</dbReference>
<dbReference type="NCBIfam" id="TIGR00476">
    <property type="entry name" value="selD"/>
    <property type="match status" value="1"/>
</dbReference>
<dbReference type="PATRIC" id="fig|1678840.3.peg.1759"/>
<keyword evidence="7 9" id="KW-0460">Magnesium</keyword>
<feature type="binding site" description="in other chain" evidence="9">
    <location>
        <begin position="53"/>
        <end position="55"/>
    </location>
    <ligand>
        <name>ATP</name>
        <dbReference type="ChEBI" id="CHEBI:30616"/>
        <note>ligand shared between dimeric partners</note>
    </ligand>
</feature>
<feature type="active site" evidence="9">
    <location>
        <position position="19"/>
    </location>
</feature>
<feature type="binding site" description="in other chain" evidence="9">
    <location>
        <position position="73"/>
    </location>
    <ligand>
        <name>ATP</name>
        <dbReference type="ChEBI" id="CHEBI:30616"/>
        <note>ligand shared between dimeric partners</note>
    </ligand>
</feature>
<dbReference type="GO" id="GO:0016260">
    <property type="term" value="P:selenocysteine biosynthetic process"/>
    <property type="evidence" value="ECO:0007669"/>
    <property type="project" value="InterPro"/>
</dbReference>
<evidence type="ECO:0000313" key="12">
    <source>
        <dbReference type="EMBL" id="GAP40490.1"/>
    </source>
</evidence>
<dbReference type="CDD" id="cd02195">
    <property type="entry name" value="SelD"/>
    <property type="match status" value="1"/>
</dbReference>
<dbReference type="AlphaFoldDB" id="A0A0S7BJN2"/>
<dbReference type="Pfam" id="PF00586">
    <property type="entry name" value="AIRS"/>
    <property type="match status" value="1"/>
</dbReference>
<evidence type="ECO:0000256" key="6">
    <source>
        <dbReference type="ARBA" id="ARBA00022840"/>
    </source>
</evidence>
<reference evidence="12" key="1">
    <citation type="journal article" date="2015" name="Genome Announc.">
        <title>Draft Genome Sequence of Anaerolineae Strain TC1, a Novel Isolate from a Methanogenic Wastewater Treatment System.</title>
        <authorList>
            <person name="Matsuura N."/>
            <person name="Tourlousse D.M."/>
            <person name="Sun L."/>
            <person name="Toyonaga M."/>
            <person name="Kuroda K."/>
            <person name="Ohashi A."/>
            <person name="Cruz R."/>
            <person name="Yamaguchi T."/>
            <person name="Sekiguchi Y."/>
        </authorList>
    </citation>
    <scope>NUCLEOTIDE SEQUENCE [LARGE SCALE GENOMIC DNA]</scope>
    <source>
        <strain evidence="12">TC1</strain>
    </source>
</reference>
<dbReference type="GO" id="GO:0000287">
    <property type="term" value="F:magnesium ion binding"/>
    <property type="evidence" value="ECO:0007669"/>
    <property type="project" value="UniProtKB-UniRule"/>
</dbReference>
<feature type="binding site" description="in other chain" evidence="9">
    <location>
        <position position="22"/>
    </location>
    <ligand>
        <name>ATP</name>
        <dbReference type="ChEBI" id="CHEBI:30616"/>
        <note>ligand shared between dimeric partners</note>
    </ligand>
</feature>
<comment type="catalytic activity">
    <reaction evidence="9">
        <text>hydrogenselenide + ATP + H2O = selenophosphate + AMP + phosphate + 2 H(+)</text>
        <dbReference type="Rhea" id="RHEA:18737"/>
        <dbReference type="ChEBI" id="CHEBI:15377"/>
        <dbReference type="ChEBI" id="CHEBI:15378"/>
        <dbReference type="ChEBI" id="CHEBI:16144"/>
        <dbReference type="ChEBI" id="CHEBI:29317"/>
        <dbReference type="ChEBI" id="CHEBI:30616"/>
        <dbReference type="ChEBI" id="CHEBI:43474"/>
        <dbReference type="ChEBI" id="CHEBI:456215"/>
        <dbReference type="EC" id="2.7.9.3"/>
    </reaction>
</comment>
<keyword evidence="13" id="KW-1185">Reference proteome</keyword>
<protein>
    <recommendedName>
        <fullName evidence="9">Selenide, water dikinase</fullName>
        <ecNumber evidence="9">2.7.9.3</ecNumber>
    </recommendedName>
    <alternativeName>
        <fullName evidence="9">Selenium donor protein</fullName>
    </alternativeName>
    <alternativeName>
        <fullName evidence="9">Selenophosphate synthase</fullName>
    </alternativeName>
</protein>
<evidence type="ECO:0000256" key="9">
    <source>
        <dbReference type="HAMAP-Rule" id="MF_00625"/>
    </source>
</evidence>
<dbReference type="PANTHER" id="PTHR10256:SF0">
    <property type="entry name" value="INACTIVE SELENIDE, WATER DIKINASE-LIKE PROTEIN-RELATED"/>
    <property type="match status" value="1"/>
</dbReference>
<dbReference type="Proteomes" id="UP000053370">
    <property type="component" value="Unassembled WGS sequence"/>
</dbReference>
<dbReference type="OrthoDB" id="9772934at2"/>
<dbReference type="EMBL" id="DF968181">
    <property type="protein sequence ID" value="GAP40490.1"/>
    <property type="molecule type" value="Genomic_DNA"/>
</dbReference>
<comment type="function">
    <text evidence="9">Synthesizes selenophosphate from selenide and ATP.</text>
</comment>
<name>A0A0S7BJN2_9CHLR</name>
<feature type="binding site" evidence="9">
    <location>
        <position position="96"/>
    </location>
    <ligand>
        <name>Mg(2+)</name>
        <dbReference type="ChEBI" id="CHEBI:18420"/>
    </ligand>
</feature>
<dbReference type="SUPFAM" id="SSF55326">
    <property type="entry name" value="PurM N-terminal domain-like"/>
    <property type="match status" value="1"/>
</dbReference>
<dbReference type="InterPro" id="IPR023061">
    <property type="entry name" value="SelD_I"/>
</dbReference>
<dbReference type="GO" id="GO:0005737">
    <property type="term" value="C:cytoplasm"/>
    <property type="evidence" value="ECO:0007669"/>
    <property type="project" value="TreeGrafter"/>
</dbReference>
<dbReference type="InterPro" id="IPR036921">
    <property type="entry name" value="PurM-like_N_sf"/>
</dbReference>
<feature type="domain" description="PurM-like C-terminal" evidence="11">
    <location>
        <begin position="174"/>
        <end position="349"/>
    </location>
</feature>
<comment type="similarity">
    <text evidence="1 9">Belongs to the selenophosphate synthase 1 family. Class I subfamily.</text>
</comment>